<evidence type="ECO:0000256" key="2">
    <source>
        <dbReference type="SAM" id="MobiDB-lite"/>
    </source>
</evidence>
<organism evidence="4">
    <name type="scientific">Cyanothece sp. (strain PCC 7425 / ATCC 29141)</name>
    <dbReference type="NCBI Taxonomy" id="395961"/>
    <lineage>
        <taxon>Bacteria</taxon>
        <taxon>Bacillati</taxon>
        <taxon>Cyanobacteriota</taxon>
        <taxon>Cyanophyceae</taxon>
        <taxon>Gomontiellales</taxon>
        <taxon>Cyanothecaceae</taxon>
        <taxon>Cyanothece</taxon>
    </lineage>
</organism>
<dbReference type="PANTHER" id="PTHR15462">
    <property type="entry name" value="SERINE PROTEASE"/>
    <property type="match status" value="1"/>
</dbReference>
<dbReference type="SUPFAM" id="SSF50494">
    <property type="entry name" value="Trypsin-like serine proteases"/>
    <property type="match status" value="1"/>
</dbReference>
<name>B8HME3_CYAP4</name>
<feature type="domain" description="Peptidase S1" evidence="3">
    <location>
        <begin position="126"/>
        <end position="380"/>
    </location>
</feature>
<dbReference type="EMBL" id="CP001344">
    <property type="protein sequence ID" value="ACL47150.1"/>
    <property type="molecule type" value="Genomic_DNA"/>
</dbReference>
<dbReference type="PANTHER" id="PTHR15462:SF19">
    <property type="entry name" value="PEPTIDASE S1 DOMAIN-CONTAINING PROTEIN"/>
    <property type="match status" value="1"/>
</dbReference>
<dbReference type="AlphaFoldDB" id="B8HME3"/>
<dbReference type="PROSITE" id="PS50240">
    <property type="entry name" value="TRYPSIN_DOM"/>
    <property type="match status" value="1"/>
</dbReference>
<dbReference type="OrthoDB" id="513782at2"/>
<dbReference type="GO" id="GO:0006508">
    <property type="term" value="P:proteolysis"/>
    <property type="evidence" value="ECO:0007669"/>
    <property type="project" value="InterPro"/>
</dbReference>
<dbReference type="InterPro" id="IPR009003">
    <property type="entry name" value="Peptidase_S1_PA"/>
</dbReference>
<proteinExistence type="predicted"/>
<accession>B8HME3</accession>
<evidence type="ECO:0000313" key="4">
    <source>
        <dbReference type="EMBL" id="ACL47150.1"/>
    </source>
</evidence>
<dbReference type="GO" id="GO:0004252">
    <property type="term" value="F:serine-type endopeptidase activity"/>
    <property type="evidence" value="ECO:0007669"/>
    <property type="project" value="InterPro"/>
</dbReference>
<evidence type="ECO:0000259" key="3">
    <source>
        <dbReference type="PROSITE" id="PS50240"/>
    </source>
</evidence>
<reference evidence="4" key="1">
    <citation type="submission" date="2009-01" db="EMBL/GenBank/DDBJ databases">
        <title>Complete sequence of chromosome Cyanothece sp. PCC 7425.</title>
        <authorList>
            <consortium name="US DOE Joint Genome Institute"/>
            <person name="Lucas S."/>
            <person name="Copeland A."/>
            <person name="Lapidus A."/>
            <person name="Glavina del Rio T."/>
            <person name="Dalin E."/>
            <person name="Tice H."/>
            <person name="Bruce D."/>
            <person name="Goodwin L."/>
            <person name="Pitluck S."/>
            <person name="Sims D."/>
            <person name="Meineke L."/>
            <person name="Brettin T."/>
            <person name="Detter J.C."/>
            <person name="Han C."/>
            <person name="Larimer F."/>
            <person name="Land M."/>
            <person name="Hauser L."/>
            <person name="Kyrpides N."/>
            <person name="Ovchinnikova G."/>
            <person name="Liberton M."/>
            <person name="Stoeckel J."/>
            <person name="Banerjee A."/>
            <person name="Singh A."/>
            <person name="Page L."/>
            <person name="Sato H."/>
            <person name="Zhao L."/>
            <person name="Sherman L."/>
            <person name="Pakrasi H."/>
            <person name="Richardson P."/>
        </authorList>
    </citation>
    <scope>NUCLEOTIDE SEQUENCE</scope>
    <source>
        <strain evidence="4">PCC 7425</strain>
    </source>
</reference>
<dbReference type="InterPro" id="IPR050966">
    <property type="entry name" value="Glutamyl_endopeptidase"/>
</dbReference>
<dbReference type="PROSITE" id="PS00134">
    <property type="entry name" value="TRYPSIN_HIS"/>
    <property type="match status" value="1"/>
</dbReference>
<dbReference type="InterPro" id="IPR018114">
    <property type="entry name" value="TRYPSIN_HIS"/>
</dbReference>
<protein>
    <recommendedName>
        <fullName evidence="3">Peptidase S1 domain-containing protein</fullName>
    </recommendedName>
</protein>
<dbReference type="InterPro" id="IPR001254">
    <property type="entry name" value="Trypsin_dom"/>
</dbReference>
<dbReference type="eggNOG" id="COG3591">
    <property type="taxonomic scope" value="Bacteria"/>
</dbReference>
<evidence type="ECO:0000256" key="1">
    <source>
        <dbReference type="ARBA" id="ARBA00022729"/>
    </source>
</evidence>
<dbReference type="Gene3D" id="2.40.10.10">
    <property type="entry name" value="Trypsin-like serine proteases"/>
    <property type="match status" value="2"/>
</dbReference>
<keyword evidence="1" id="KW-0732">Signal</keyword>
<feature type="compositionally biased region" description="Low complexity" evidence="2">
    <location>
        <begin position="80"/>
        <end position="96"/>
    </location>
</feature>
<sequence>MRTFRRARSQNITFTQSGVLPVALLAFLPTLFIPLAAQAETDTVVDVPASEQRLSQSAINQAKPHRNRLARPNIESLKPSQQSQANSSGAMGAQGAAGTSRAFGTFGVPYTAKRVSLKPTSAVSATNGGYLSATYPYSAIGRLTFRVGSFTSWCSASVIRRSVIVTAAHCIQDFGSGSNTFTNFTFVPGFYNGAAPYGSWSAQAFVRPASWANGTDIGSGAARDNDLAVIALRPISGQFIGSRTGQVNYGWNNYSFVSSSRTGNLSVAALSTLGYPGLLDAGRIMQRSDGPSFLTTIGGAGQIYQGSTFTGGSSGGPWIANFGYQNPSFSGGASAGNAAINNVVVGVTSWGAADPNNPKDNFSSQFRQNSRYPNASYGIYGAGNIASLLNTLCSSRPSGSSQTYAQLGYCN</sequence>
<dbReference type="KEGG" id="cyn:Cyan7425_4847"/>
<gene>
    <name evidence="4" type="ordered locus">Cyan7425_4847</name>
</gene>
<dbReference type="HOGENOM" id="CLU_684608_0_0_3"/>
<dbReference type="InterPro" id="IPR043504">
    <property type="entry name" value="Peptidase_S1_PA_chymotrypsin"/>
</dbReference>
<feature type="region of interest" description="Disordered" evidence="2">
    <location>
        <begin position="77"/>
        <end position="96"/>
    </location>
</feature>